<feature type="short sequence motif" description="'ERGGDP' region" evidence="10">
    <location>
        <begin position="200"/>
        <end position="205"/>
    </location>
</feature>
<evidence type="ECO:0000256" key="9">
    <source>
        <dbReference type="ARBA" id="ARBA00048350"/>
    </source>
</evidence>
<keyword evidence="5 10" id="KW-0479">Metal-binding</keyword>
<dbReference type="GO" id="GO:0006423">
    <property type="term" value="P:cysteinyl-tRNA aminoacylation"/>
    <property type="evidence" value="ECO:0007669"/>
    <property type="project" value="TreeGrafter"/>
</dbReference>
<dbReference type="InterPro" id="IPR032678">
    <property type="entry name" value="tRNA-synt_1_cat_dom"/>
</dbReference>
<evidence type="ECO:0000256" key="4">
    <source>
        <dbReference type="ARBA" id="ARBA00022598"/>
    </source>
</evidence>
<protein>
    <recommendedName>
        <fullName evidence="10">L-cysteine:1D-myo-inositol 2-amino-2-deoxy-alpha-D-glucopyranoside ligase</fullName>
        <shortName evidence="10">L-Cys:GlcN-Ins ligase</shortName>
        <ecNumber evidence="10">6.3.1.13</ecNumber>
    </recommendedName>
    <alternativeName>
        <fullName evidence="10">Mycothiol ligase</fullName>
        <shortName evidence="10">MSH ligase</shortName>
    </alternativeName>
</protein>
<proteinExistence type="inferred from homology"/>
<reference evidence="13 14" key="1">
    <citation type="submission" date="2016-10" db="EMBL/GenBank/DDBJ databases">
        <authorList>
            <person name="de Groot N.N."/>
        </authorList>
    </citation>
    <scope>NUCLEOTIDE SEQUENCE [LARGE SCALE GENOMIC DNA]</scope>
    <source>
        <strain evidence="13 14">CGMCC 4.6945</strain>
    </source>
</reference>
<dbReference type="Pfam" id="PF01406">
    <property type="entry name" value="tRNA-synt_1e"/>
    <property type="match status" value="1"/>
</dbReference>
<feature type="binding site" evidence="10">
    <location>
        <position position="245"/>
    </location>
    <ligand>
        <name>Zn(2+)</name>
        <dbReference type="ChEBI" id="CHEBI:29105"/>
    </ligand>
</feature>
<dbReference type="GO" id="GO:0004817">
    <property type="term" value="F:cysteine-tRNA ligase activity"/>
    <property type="evidence" value="ECO:0007669"/>
    <property type="project" value="TreeGrafter"/>
</dbReference>
<evidence type="ECO:0000256" key="5">
    <source>
        <dbReference type="ARBA" id="ARBA00022723"/>
    </source>
</evidence>
<dbReference type="RefSeq" id="WP_090033718.1">
    <property type="nucleotide sequence ID" value="NZ_BONM01000009.1"/>
</dbReference>
<evidence type="ECO:0000256" key="10">
    <source>
        <dbReference type="HAMAP-Rule" id="MF_01697"/>
    </source>
</evidence>
<dbReference type="GO" id="GO:0005829">
    <property type="term" value="C:cytosol"/>
    <property type="evidence" value="ECO:0007669"/>
    <property type="project" value="TreeGrafter"/>
</dbReference>
<dbReference type="Gene3D" id="3.40.50.620">
    <property type="entry name" value="HUPs"/>
    <property type="match status" value="1"/>
</dbReference>
<dbReference type="PANTHER" id="PTHR10890">
    <property type="entry name" value="CYSTEINYL-TRNA SYNTHETASE"/>
    <property type="match status" value="1"/>
</dbReference>
<comment type="function">
    <text evidence="1 10">Catalyzes the ATP-dependent condensation of GlcN-Ins and L-cysteine to form L-Cys-GlcN-Ins.</text>
</comment>
<evidence type="ECO:0000256" key="3">
    <source>
        <dbReference type="ARBA" id="ARBA00011245"/>
    </source>
</evidence>
<dbReference type="PRINTS" id="PR00983">
    <property type="entry name" value="TRNASYNTHCYS"/>
</dbReference>
<dbReference type="EC" id="6.3.1.13" evidence="10"/>
<evidence type="ECO:0000256" key="11">
    <source>
        <dbReference type="SAM" id="MobiDB-lite"/>
    </source>
</evidence>
<evidence type="ECO:0000256" key="1">
    <source>
        <dbReference type="ARBA" id="ARBA00003679"/>
    </source>
</evidence>
<evidence type="ECO:0000313" key="13">
    <source>
        <dbReference type="EMBL" id="SFB27680.1"/>
    </source>
</evidence>
<dbReference type="EMBL" id="FOKA01000012">
    <property type="protein sequence ID" value="SFB27680.1"/>
    <property type="molecule type" value="Genomic_DNA"/>
</dbReference>
<comment type="subunit">
    <text evidence="3 10">Monomer.</text>
</comment>
<feature type="domain" description="tRNA synthetases class I catalytic" evidence="12">
    <location>
        <begin position="36"/>
        <end position="350"/>
    </location>
</feature>
<feature type="short sequence motif" description="'HIGH' region" evidence="10">
    <location>
        <begin position="45"/>
        <end position="55"/>
    </location>
</feature>
<feature type="binding site" evidence="10">
    <location>
        <begin position="81"/>
        <end position="83"/>
    </location>
    <ligand>
        <name>L-cysteinyl-5'-AMP</name>
        <dbReference type="ChEBI" id="CHEBI:144924"/>
    </ligand>
</feature>
<organism evidence="13 14">
    <name type="scientific">Cellulomonas marina</name>
    <dbReference type="NCBI Taxonomy" id="988821"/>
    <lineage>
        <taxon>Bacteria</taxon>
        <taxon>Bacillati</taxon>
        <taxon>Actinomycetota</taxon>
        <taxon>Actinomycetes</taxon>
        <taxon>Micrococcales</taxon>
        <taxon>Cellulomonadaceae</taxon>
        <taxon>Cellulomonas</taxon>
    </lineage>
</organism>
<keyword evidence="6 10" id="KW-0547">Nucleotide-binding</keyword>
<feature type="compositionally biased region" description="Gly residues" evidence="11">
    <location>
        <begin position="407"/>
        <end position="416"/>
    </location>
</feature>
<feature type="binding site" evidence="10">
    <location>
        <position position="58"/>
    </location>
    <ligand>
        <name>L-cysteinyl-5'-AMP</name>
        <dbReference type="ChEBI" id="CHEBI:144924"/>
    </ligand>
</feature>
<feature type="binding site" evidence="10">
    <location>
        <position position="241"/>
    </location>
    <ligand>
        <name>L-cysteinyl-5'-AMP</name>
        <dbReference type="ChEBI" id="CHEBI:144924"/>
    </ligand>
</feature>
<dbReference type="InterPro" id="IPR014729">
    <property type="entry name" value="Rossmann-like_a/b/a_fold"/>
</dbReference>
<dbReference type="Proteomes" id="UP000199012">
    <property type="component" value="Unassembled WGS sequence"/>
</dbReference>
<dbReference type="HAMAP" id="MF_01697">
    <property type="entry name" value="MshC"/>
    <property type="match status" value="1"/>
</dbReference>
<evidence type="ECO:0000256" key="7">
    <source>
        <dbReference type="ARBA" id="ARBA00022833"/>
    </source>
</evidence>
<dbReference type="InterPro" id="IPR017812">
    <property type="entry name" value="Mycothiol_ligase_MshC"/>
</dbReference>
<dbReference type="GO" id="GO:0005524">
    <property type="term" value="F:ATP binding"/>
    <property type="evidence" value="ECO:0007669"/>
    <property type="project" value="UniProtKB-KW"/>
</dbReference>
<accession>A0A1I0ZTB0</accession>
<sequence length="436" mass="45297">MLTWPAPQIPALPGRGDPVRLRDSATGTLVVPADGPTASLYVCGITPYDATHLGHAATYVAFDVLVRAWRDAGLAVRYASNVTDVDDPLLERAAATGRDWRELAAEQVALYGEDMAALGVVPPDVWTGAVESVPAVVAAVEALLAAGAAYRVPSPDALDDDPARGDVYADLAVDPAFGALAGPGTPAGLDAAGMRAVFAERGGDPDRPGKRSPLDPLLWRRERAGEPAWDGGVLGRGRPGWHIECAVIARDGLGLPFDVQGGGSDLVFPHHEMSSSHARVLDDGASARTHLHTGMVGLHGEKMSKSKGNLVLVSVLRARGVDPMAVRLAILAHRYRDDWEWTDEVLATAQERLARWRDALGGNGGAEASGTLAAVRAAVADDLDTPTALAAVDAWAERTSAGSATDGTGGTGGTGWDEGAPGLVARTIDALLGVRL</sequence>
<keyword evidence="8 10" id="KW-0067">ATP-binding</keyword>
<dbReference type="AlphaFoldDB" id="A0A1I0ZTB0"/>
<feature type="region of interest" description="Disordered" evidence="11">
    <location>
        <begin position="400"/>
        <end position="419"/>
    </location>
</feature>
<dbReference type="GO" id="GO:0035446">
    <property type="term" value="F:cysteine-glucosaminylinositol ligase activity"/>
    <property type="evidence" value="ECO:0007669"/>
    <property type="project" value="UniProtKB-UniRule"/>
</dbReference>
<dbReference type="PANTHER" id="PTHR10890:SF3">
    <property type="entry name" value="CYSTEINE--TRNA LIGASE, CYTOPLASMIC"/>
    <property type="match status" value="1"/>
</dbReference>
<comment type="cofactor">
    <cofactor evidence="10">
        <name>Zn(2+)</name>
        <dbReference type="ChEBI" id="CHEBI:29105"/>
    </cofactor>
    <text evidence="10">Binds 1 zinc ion per subunit.</text>
</comment>
<evidence type="ECO:0000313" key="14">
    <source>
        <dbReference type="Proteomes" id="UP000199012"/>
    </source>
</evidence>
<feature type="binding site" evidence="10">
    <location>
        <position position="270"/>
    </location>
    <ligand>
        <name>Zn(2+)</name>
        <dbReference type="ChEBI" id="CHEBI:29105"/>
    </ligand>
</feature>
<dbReference type="STRING" id="988821.SAMN05421867_11247"/>
<keyword evidence="7 10" id="KW-0862">Zinc</keyword>
<dbReference type="Gene3D" id="1.20.120.640">
    <property type="entry name" value="Anticodon-binding domain of a subclass of class I aminoacyl-tRNA synthetases"/>
    <property type="match status" value="1"/>
</dbReference>
<dbReference type="GO" id="GO:0008270">
    <property type="term" value="F:zinc ion binding"/>
    <property type="evidence" value="ECO:0007669"/>
    <property type="project" value="UniProtKB-UniRule"/>
</dbReference>
<dbReference type="GO" id="GO:0010125">
    <property type="term" value="P:mycothiol biosynthetic process"/>
    <property type="evidence" value="ECO:0007669"/>
    <property type="project" value="UniProtKB-UniRule"/>
</dbReference>
<evidence type="ECO:0000259" key="12">
    <source>
        <dbReference type="Pfam" id="PF01406"/>
    </source>
</evidence>
<keyword evidence="14" id="KW-1185">Reference proteome</keyword>
<dbReference type="InterPro" id="IPR024909">
    <property type="entry name" value="Cys-tRNA/MSH_ligase"/>
</dbReference>
<name>A0A1I0ZTB0_9CELL</name>
<comment type="similarity">
    <text evidence="2 10">Belongs to the class-I aminoacyl-tRNA synthetase family. MshC subfamily.</text>
</comment>
<dbReference type="OrthoDB" id="9815130at2"/>
<keyword evidence="4 10" id="KW-0436">Ligase</keyword>
<feature type="binding site" evidence="10">
    <location>
        <begin position="43"/>
        <end position="46"/>
    </location>
    <ligand>
        <name>L-cysteinyl-5'-AMP</name>
        <dbReference type="ChEBI" id="CHEBI:144924"/>
    </ligand>
</feature>
<dbReference type="NCBIfam" id="TIGR03447">
    <property type="entry name" value="mycothiol_MshC"/>
    <property type="match status" value="1"/>
</dbReference>
<dbReference type="SUPFAM" id="SSF52374">
    <property type="entry name" value="Nucleotidylyl transferase"/>
    <property type="match status" value="1"/>
</dbReference>
<evidence type="ECO:0000256" key="2">
    <source>
        <dbReference type="ARBA" id="ARBA00007723"/>
    </source>
</evidence>
<comment type="catalytic activity">
    <reaction evidence="9 10">
        <text>1D-myo-inositol 2-amino-2-deoxy-alpha-D-glucopyranoside + L-cysteine + ATP = 1D-myo-inositol 2-(L-cysteinylamino)-2-deoxy-alpha-D-glucopyranoside + AMP + diphosphate + H(+)</text>
        <dbReference type="Rhea" id="RHEA:26176"/>
        <dbReference type="ChEBI" id="CHEBI:15378"/>
        <dbReference type="ChEBI" id="CHEBI:30616"/>
        <dbReference type="ChEBI" id="CHEBI:33019"/>
        <dbReference type="ChEBI" id="CHEBI:35235"/>
        <dbReference type="ChEBI" id="CHEBI:58886"/>
        <dbReference type="ChEBI" id="CHEBI:58887"/>
        <dbReference type="ChEBI" id="CHEBI:456215"/>
        <dbReference type="EC" id="6.3.1.13"/>
    </reaction>
</comment>
<gene>
    <name evidence="10" type="primary">mshC</name>
    <name evidence="13" type="ORF">SAMN05421867_11247</name>
</gene>
<feature type="binding site" evidence="10">
    <location>
        <position position="296"/>
    </location>
    <ligand>
        <name>L-cysteinyl-5'-AMP</name>
        <dbReference type="ChEBI" id="CHEBI:144924"/>
    </ligand>
</feature>
<evidence type="ECO:0000256" key="8">
    <source>
        <dbReference type="ARBA" id="ARBA00022840"/>
    </source>
</evidence>
<feature type="binding site" evidence="10">
    <location>
        <position position="43"/>
    </location>
    <ligand>
        <name>Zn(2+)</name>
        <dbReference type="ChEBI" id="CHEBI:29105"/>
    </ligand>
</feature>
<feature type="short sequence motif" description="'KMSKS' region" evidence="10">
    <location>
        <begin position="302"/>
        <end position="306"/>
    </location>
</feature>
<feature type="binding site" evidence="10">
    <location>
        <begin position="263"/>
        <end position="265"/>
    </location>
    <ligand>
        <name>L-cysteinyl-5'-AMP</name>
        <dbReference type="ChEBI" id="CHEBI:144924"/>
    </ligand>
</feature>
<evidence type="ECO:0000256" key="6">
    <source>
        <dbReference type="ARBA" id="ARBA00022741"/>
    </source>
</evidence>